<accession>A0A5P1FKZ7</accession>
<evidence type="ECO:0008006" key="3">
    <source>
        <dbReference type="Google" id="ProtNLM"/>
    </source>
</evidence>
<dbReference type="Gramene" id="ONK78403">
    <property type="protein sequence ID" value="ONK78403"/>
    <property type="gene ID" value="A4U43_C02F18410"/>
</dbReference>
<dbReference type="EMBL" id="CM007382">
    <property type="protein sequence ID" value="ONK78403.1"/>
    <property type="molecule type" value="Genomic_DNA"/>
</dbReference>
<gene>
    <name evidence="1" type="ORF">A4U43_C02F18410</name>
</gene>
<dbReference type="Proteomes" id="UP000243459">
    <property type="component" value="Chromosome 2"/>
</dbReference>
<dbReference type="PANTHER" id="PTHR33116">
    <property type="entry name" value="REVERSE TRANSCRIPTASE ZINC-BINDING DOMAIN-CONTAINING PROTEIN-RELATED-RELATED"/>
    <property type="match status" value="1"/>
</dbReference>
<reference evidence="2" key="1">
    <citation type="journal article" date="2017" name="Nat. Commun.">
        <title>The asparagus genome sheds light on the origin and evolution of a young Y chromosome.</title>
        <authorList>
            <person name="Harkess A."/>
            <person name="Zhou J."/>
            <person name="Xu C."/>
            <person name="Bowers J.E."/>
            <person name="Van der Hulst R."/>
            <person name="Ayyampalayam S."/>
            <person name="Mercati F."/>
            <person name="Riccardi P."/>
            <person name="McKain M.R."/>
            <person name="Kakrana A."/>
            <person name="Tang H."/>
            <person name="Ray J."/>
            <person name="Groenendijk J."/>
            <person name="Arikit S."/>
            <person name="Mathioni S.M."/>
            <person name="Nakano M."/>
            <person name="Shan H."/>
            <person name="Telgmann-Rauber A."/>
            <person name="Kanno A."/>
            <person name="Yue Z."/>
            <person name="Chen H."/>
            <person name="Li W."/>
            <person name="Chen Y."/>
            <person name="Xu X."/>
            <person name="Zhang Y."/>
            <person name="Luo S."/>
            <person name="Chen H."/>
            <person name="Gao J."/>
            <person name="Mao Z."/>
            <person name="Pires J.C."/>
            <person name="Luo M."/>
            <person name="Kudrna D."/>
            <person name="Wing R.A."/>
            <person name="Meyers B.C."/>
            <person name="Yi K."/>
            <person name="Kong H."/>
            <person name="Lavrijsen P."/>
            <person name="Sunseri F."/>
            <person name="Falavigna A."/>
            <person name="Ye Y."/>
            <person name="Leebens-Mack J.H."/>
            <person name="Chen G."/>
        </authorList>
    </citation>
    <scope>NUCLEOTIDE SEQUENCE [LARGE SCALE GENOMIC DNA]</scope>
    <source>
        <strain evidence="2">cv. DH0086</strain>
    </source>
</reference>
<evidence type="ECO:0000313" key="1">
    <source>
        <dbReference type="EMBL" id="ONK78403.1"/>
    </source>
</evidence>
<dbReference type="OMA" id="LATMANY"/>
<keyword evidence="2" id="KW-1185">Reference proteome</keyword>
<name>A0A5P1FKZ7_ASPOF</name>
<evidence type="ECO:0000313" key="2">
    <source>
        <dbReference type="Proteomes" id="UP000243459"/>
    </source>
</evidence>
<protein>
    <recommendedName>
        <fullName evidence="3">Reverse transcriptase zinc-binding domain-containing protein</fullName>
    </recommendedName>
</protein>
<proteinExistence type="predicted"/>
<sequence>MFSKNIDEAVTSNILLYSGFSRTNDLGRYLGIDITNGRRKVQRYNDLLEKISRKFAGWKASCLSMAGRMTLIKSVMASMPIFTMHTDKLPVAICNVVERKQRAFMWGHDPDKRGFHPIGWNRICTPKQVGGLGIKKLSIMNEACLLKLSWRSLHETEGLWVKVLKAKYGHRADWRRLAVAKQGDSDTWRQLAPI</sequence>
<dbReference type="AlphaFoldDB" id="A0A5P1FKZ7"/>
<dbReference type="PANTHER" id="PTHR33116:SF78">
    <property type="entry name" value="OS12G0587133 PROTEIN"/>
    <property type="match status" value="1"/>
</dbReference>
<organism evidence="1 2">
    <name type="scientific">Asparagus officinalis</name>
    <name type="common">Garden asparagus</name>
    <dbReference type="NCBI Taxonomy" id="4686"/>
    <lineage>
        <taxon>Eukaryota</taxon>
        <taxon>Viridiplantae</taxon>
        <taxon>Streptophyta</taxon>
        <taxon>Embryophyta</taxon>
        <taxon>Tracheophyta</taxon>
        <taxon>Spermatophyta</taxon>
        <taxon>Magnoliopsida</taxon>
        <taxon>Liliopsida</taxon>
        <taxon>Asparagales</taxon>
        <taxon>Asparagaceae</taxon>
        <taxon>Asparagoideae</taxon>
        <taxon>Asparagus</taxon>
    </lineage>
</organism>